<dbReference type="OrthoDB" id="6097965at2759"/>
<comment type="caution">
    <text evidence="2">The sequence shown here is derived from an EMBL/GenBank/DDBJ whole genome shotgun (WGS) entry which is preliminary data.</text>
</comment>
<gene>
    <name evidence="2" type="ORF">MGAL_10B063349</name>
</gene>
<dbReference type="AlphaFoldDB" id="A0A8B6CQZ6"/>
<keyword evidence="1" id="KW-0732">Signal</keyword>
<accession>A0A8B6CQZ6</accession>
<reference evidence="2" key="1">
    <citation type="submission" date="2018-11" db="EMBL/GenBank/DDBJ databases">
        <authorList>
            <person name="Alioto T."/>
            <person name="Alioto T."/>
        </authorList>
    </citation>
    <scope>NUCLEOTIDE SEQUENCE</scope>
</reference>
<proteinExistence type="predicted"/>
<evidence type="ECO:0000256" key="1">
    <source>
        <dbReference type="SAM" id="SignalP"/>
    </source>
</evidence>
<dbReference type="Proteomes" id="UP000596742">
    <property type="component" value="Unassembled WGS sequence"/>
</dbReference>
<keyword evidence="3" id="KW-1185">Reference proteome</keyword>
<sequence length="326" mass="35830">MIIFKVFLILGVLNLVKCHAGFDCYCNLNHPEALIFNCPNGQGFPIAALRLPLHDIIYRDVDLQSPFCVPLLVNIQPQGTWVPVYTKGKLGYLNKDAGFTQMKCPGMLTFSPNSLAKSPLCQHHITNTPGLSVTGNQNGGPVTIPTTTSLSPLKTSWIKIPNKPRTPRPTLPVPSTTKLQWLKITYPHRPTPVWQHVGGKGNSSARCYGPDVENDVQKKQSIFYHLSRSCSTNGVAADEVTAAKYCSAPEPKNWIPGKQIYSNCKSIPKYTPVSTFTTGTANGDGTAIFLECTPKGTIMIVRQTCKSKMLELVEISPTLDLFVVDW</sequence>
<protein>
    <submittedName>
        <fullName evidence="2">Uncharacterized protein</fullName>
    </submittedName>
</protein>
<dbReference type="EMBL" id="UYJE01002253">
    <property type="protein sequence ID" value="VDI09072.1"/>
    <property type="molecule type" value="Genomic_DNA"/>
</dbReference>
<feature type="chain" id="PRO_5032536544" evidence="1">
    <location>
        <begin position="19"/>
        <end position="326"/>
    </location>
</feature>
<evidence type="ECO:0000313" key="2">
    <source>
        <dbReference type="EMBL" id="VDI09072.1"/>
    </source>
</evidence>
<name>A0A8B6CQZ6_MYTGA</name>
<evidence type="ECO:0000313" key="3">
    <source>
        <dbReference type="Proteomes" id="UP000596742"/>
    </source>
</evidence>
<organism evidence="2 3">
    <name type="scientific">Mytilus galloprovincialis</name>
    <name type="common">Mediterranean mussel</name>
    <dbReference type="NCBI Taxonomy" id="29158"/>
    <lineage>
        <taxon>Eukaryota</taxon>
        <taxon>Metazoa</taxon>
        <taxon>Spiralia</taxon>
        <taxon>Lophotrochozoa</taxon>
        <taxon>Mollusca</taxon>
        <taxon>Bivalvia</taxon>
        <taxon>Autobranchia</taxon>
        <taxon>Pteriomorphia</taxon>
        <taxon>Mytilida</taxon>
        <taxon>Mytiloidea</taxon>
        <taxon>Mytilidae</taxon>
        <taxon>Mytilinae</taxon>
        <taxon>Mytilus</taxon>
    </lineage>
</organism>
<feature type="signal peptide" evidence="1">
    <location>
        <begin position="1"/>
        <end position="18"/>
    </location>
</feature>